<sequence>MPSLARTMSSIRRSSSQLAETSEGAPSQISSLMPPPKMLPPTSRSNGGSVAAPGESSGVADVSAMQDPPRISGRPSISLLLPCPGNIGASSPPRTVRRPCKVLAMKTCFNTARRARMLAQERVSLPPPPLVHSDGDMLDKLHDDNDMSANDDEHADYVSVDADDIDNDNNDNNDNDDDKDYEFVAADGDDNKDKDSEDDDGRGSALLHDAASSTNALGPVNPRVVTQIGRDVQSAIVISDDELYLTLYYTTRCTCCYRRSGQCSLIKLYHMVLPLQWLIRVALPD</sequence>
<evidence type="ECO:0000313" key="3">
    <source>
        <dbReference type="Proteomes" id="UP000313359"/>
    </source>
</evidence>
<keyword evidence="3" id="KW-1185">Reference proteome</keyword>
<proteinExistence type="predicted"/>
<dbReference type="AlphaFoldDB" id="A0A5C2RN45"/>
<gene>
    <name evidence="2" type="ORF">L227DRAFT_568405</name>
</gene>
<evidence type="ECO:0000256" key="1">
    <source>
        <dbReference type="SAM" id="MobiDB-lite"/>
    </source>
</evidence>
<feature type="compositionally biased region" description="Acidic residues" evidence="1">
    <location>
        <begin position="161"/>
        <end position="180"/>
    </location>
</feature>
<feature type="region of interest" description="Disordered" evidence="1">
    <location>
        <begin position="120"/>
        <end position="220"/>
    </location>
</feature>
<dbReference type="EMBL" id="ML122342">
    <property type="protein sequence ID" value="RPD52744.1"/>
    <property type="molecule type" value="Genomic_DNA"/>
</dbReference>
<feature type="compositionally biased region" description="Polar residues" evidence="1">
    <location>
        <begin position="1"/>
        <end position="29"/>
    </location>
</feature>
<feature type="region of interest" description="Disordered" evidence="1">
    <location>
        <begin position="1"/>
        <end position="77"/>
    </location>
</feature>
<evidence type="ECO:0000313" key="2">
    <source>
        <dbReference type="EMBL" id="RPD52744.1"/>
    </source>
</evidence>
<accession>A0A5C2RN45</accession>
<organism evidence="2 3">
    <name type="scientific">Lentinus tigrinus ALCF2SS1-6</name>
    <dbReference type="NCBI Taxonomy" id="1328759"/>
    <lineage>
        <taxon>Eukaryota</taxon>
        <taxon>Fungi</taxon>
        <taxon>Dikarya</taxon>
        <taxon>Basidiomycota</taxon>
        <taxon>Agaricomycotina</taxon>
        <taxon>Agaricomycetes</taxon>
        <taxon>Polyporales</taxon>
        <taxon>Polyporaceae</taxon>
        <taxon>Lentinus</taxon>
    </lineage>
</organism>
<reference evidence="2" key="1">
    <citation type="journal article" date="2018" name="Genome Biol. Evol.">
        <title>Genomics and development of Lentinus tigrinus, a white-rot wood-decaying mushroom with dimorphic fruiting bodies.</title>
        <authorList>
            <person name="Wu B."/>
            <person name="Xu Z."/>
            <person name="Knudson A."/>
            <person name="Carlson A."/>
            <person name="Chen N."/>
            <person name="Kovaka S."/>
            <person name="LaButti K."/>
            <person name="Lipzen A."/>
            <person name="Pennachio C."/>
            <person name="Riley R."/>
            <person name="Schakwitz W."/>
            <person name="Umezawa K."/>
            <person name="Ohm R.A."/>
            <person name="Grigoriev I.V."/>
            <person name="Nagy L.G."/>
            <person name="Gibbons J."/>
            <person name="Hibbett D."/>
        </authorList>
    </citation>
    <scope>NUCLEOTIDE SEQUENCE [LARGE SCALE GENOMIC DNA]</scope>
    <source>
        <strain evidence="2">ALCF2SS1-6</strain>
    </source>
</reference>
<dbReference type="Proteomes" id="UP000313359">
    <property type="component" value="Unassembled WGS sequence"/>
</dbReference>
<feature type="compositionally biased region" description="Basic and acidic residues" evidence="1">
    <location>
        <begin position="133"/>
        <end position="156"/>
    </location>
</feature>
<name>A0A5C2RN45_9APHY</name>
<protein>
    <submittedName>
        <fullName evidence="2">Uncharacterized protein</fullName>
    </submittedName>
</protein>